<dbReference type="GO" id="GO:0030245">
    <property type="term" value="P:cellulose catabolic process"/>
    <property type="evidence" value="ECO:0007669"/>
    <property type="project" value="UniProtKB-KW"/>
</dbReference>
<keyword evidence="3 9" id="KW-0378">Hydrolase</keyword>
<name>A0AAN6TR78_9PEZI</name>
<evidence type="ECO:0000256" key="10">
    <source>
        <dbReference type="SAM" id="SignalP"/>
    </source>
</evidence>
<dbReference type="GO" id="GO:0008810">
    <property type="term" value="F:cellulase activity"/>
    <property type="evidence" value="ECO:0007669"/>
    <property type="project" value="UniProtKB-EC"/>
</dbReference>
<keyword evidence="10" id="KW-0732">Signal</keyword>
<evidence type="ECO:0000256" key="1">
    <source>
        <dbReference type="ARBA" id="ARBA00000966"/>
    </source>
</evidence>
<sequence>MARGIALLGLASLLLGLANGQKPGESKEVHPKITTYRCSKKHGCKAKTNYIVLDSLTHPVHQVGSTLGCGDWGNPPNATVCPTKEACAKNCIMEGIPDYSQYGVTTSGTSLKLQQLLNGKLVSPRVYLLDKSEREYEMLQLTGNEFTFEVDATKLPCGMNSALYLSEMDKTGARSKLNPGGAYYGTGYCDAQCFTTPFINGVGNIEGKGSCCNEMDIWEANSRASHVAPHTCNKKGLYLCEGAECEFDGVCDKNGCAWNPYRVNVTDYYGNSNAFKVDTSRPFSVVTQFPANRRGKLEKIHRLYVQDGKVIESHTVDVPGLPKTDSMTDEFCAATGAEKFLSLGAMQGMGEAMSRGMVLAMSIWWDEGGNMRWLDSGEAGPCNATEGHPTEIVKVQPNPEVTYSNLRWGEIGSTYGKVRLCRPRA</sequence>
<dbReference type="PANTHER" id="PTHR33753">
    <property type="entry name" value="1,4-BETA-D-GLUCAN CELLOBIOHYDROLASE B"/>
    <property type="match status" value="1"/>
</dbReference>
<evidence type="ECO:0000256" key="6">
    <source>
        <dbReference type="ARBA" id="ARBA00023277"/>
    </source>
</evidence>
<proteinExistence type="inferred from homology"/>
<gene>
    <name evidence="11" type="ORF">N657DRAFT_650336</name>
</gene>
<dbReference type="PANTHER" id="PTHR33753:SF1">
    <property type="entry name" value="ENDO-BETA-1,4-GLUCANASE CELB"/>
    <property type="match status" value="1"/>
</dbReference>
<keyword evidence="4 9" id="KW-0136">Cellulose degradation</keyword>
<accession>A0AAN6TR78</accession>
<evidence type="ECO:0000313" key="12">
    <source>
        <dbReference type="Proteomes" id="UP001302602"/>
    </source>
</evidence>
<dbReference type="GeneID" id="87830685"/>
<dbReference type="InterPro" id="IPR001722">
    <property type="entry name" value="Glyco_hydro_7"/>
</dbReference>
<keyword evidence="6" id="KW-0119">Carbohydrate metabolism</keyword>
<evidence type="ECO:0000256" key="9">
    <source>
        <dbReference type="RuleBase" id="RU361164"/>
    </source>
</evidence>
<keyword evidence="7 9" id="KW-0326">Glycosidase</keyword>
<dbReference type="AlphaFoldDB" id="A0AAN6TR78"/>
<evidence type="ECO:0000256" key="4">
    <source>
        <dbReference type="ARBA" id="ARBA00023001"/>
    </source>
</evidence>
<dbReference type="Pfam" id="PF00840">
    <property type="entry name" value="Glyco_hydro_7"/>
    <property type="match status" value="1"/>
</dbReference>
<dbReference type="PRINTS" id="PR00734">
    <property type="entry name" value="GLHYDRLASE7"/>
</dbReference>
<evidence type="ECO:0000256" key="7">
    <source>
        <dbReference type="ARBA" id="ARBA00023295"/>
    </source>
</evidence>
<dbReference type="SUPFAM" id="SSF49899">
    <property type="entry name" value="Concanavalin A-like lectins/glucanases"/>
    <property type="match status" value="1"/>
</dbReference>
<reference evidence="11" key="2">
    <citation type="submission" date="2023-05" db="EMBL/GenBank/DDBJ databases">
        <authorList>
            <consortium name="Lawrence Berkeley National Laboratory"/>
            <person name="Steindorff A."/>
            <person name="Hensen N."/>
            <person name="Bonometti L."/>
            <person name="Westerberg I."/>
            <person name="Brannstrom I.O."/>
            <person name="Guillou S."/>
            <person name="Cros-Aarteil S."/>
            <person name="Calhoun S."/>
            <person name="Haridas S."/>
            <person name="Kuo A."/>
            <person name="Mondo S."/>
            <person name="Pangilinan J."/>
            <person name="Riley R."/>
            <person name="Labutti K."/>
            <person name="Andreopoulos B."/>
            <person name="Lipzen A."/>
            <person name="Chen C."/>
            <person name="Yanf M."/>
            <person name="Daum C."/>
            <person name="Ng V."/>
            <person name="Clum A."/>
            <person name="Ohm R."/>
            <person name="Martin F."/>
            <person name="Silar P."/>
            <person name="Natvig D."/>
            <person name="Lalanne C."/>
            <person name="Gautier V."/>
            <person name="Ament-Velasquez S.L."/>
            <person name="Kruys A."/>
            <person name="Hutchinson M.I."/>
            <person name="Powell A.J."/>
            <person name="Barry K."/>
            <person name="Miller A.N."/>
            <person name="Grigoriev I.V."/>
            <person name="Debuchy R."/>
            <person name="Gladieux P."/>
            <person name="Thoren M.H."/>
            <person name="Johannesson H."/>
        </authorList>
    </citation>
    <scope>NUCLEOTIDE SEQUENCE</scope>
    <source>
        <strain evidence="11">CBS 731.68</strain>
    </source>
</reference>
<evidence type="ECO:0000256" key="8">
    <source>
        <dbReference type="ARBA" id="ARBA00023326"/>
    </source>
</evidence>
<dbReference type="Gene3D" id="2.70.100.10">
    <property type="entry name" value="Glycoside hydrolase, family 7, domain"/>
    <property type="match status" value="1"/>
</dbReference>
<dbReference type="EC" id="3.2.1.-" evidence="9"/>
<dbReference type="EMBL" id="MU853251">
    <property type="protein sequence ID" value="KAK4119237.1"/>
    <property type="molecule type" value="Genomic_DNA"/>
</dbReference>
<comment type="similarity">
    <text evidence="2 9">Belongs to the glycosyl hydrolase 7 (cellulase C) family.</text>
</comment>
<evidence type="ECO:0000256" key="3">
    <source>
        <dbReference type="ARBA" id="ARBA00022801"/>
    </source>
</evidence>
<comment type="catalytic activity">
    <reaction evidence="1">
        <text>Endohydrolysis of (1-&gt;4)-beta-D-glucosidic linkages in cellulose, lichenin and cereal beta-D-glucans.</text>
        <dbReference type="EC" id="3.2.1.4"/>
    </reaction>
</comment>
<dbReference type="InterPro" id="IPR013320">
    <property type="entry name" value="ConA-like_dom_sf"/>
</dbReference>
<organism evidence="11 12">
    <name type="scientific">Parathielavia appendiculata</name>
    <dbReference type="NCBI Taxonomy" id="2587402"/>
    <lineage>
        <taxon>Eukaryota</taxon>
        <taxon>Fungi</taxon>
        <taxon>Dikarya</taxon>
        <taxon>Ascomycota</taxon>
        <taxon>Pezizomycotina</taxon>
        <taxon>Sordariomycetes</taxon>
        <taxon>Sordariomycetidae</taxon>
        <taxon>Sordariales</taxon>
        <taxon>Chaetomiaceae</taxon>
        <taxon>Parathielavia</taxon>
    </lineage>
</organism>
<evidence type="ECO:0000256" key="2">
    <source>
        <dbReference type="ARBA" id="ARBA00006044"/>
    </source>
</evidence>
<evidence type="ECO:0000256" key="5">
    <source>
        <dbReference type="ARBA" id="ARBA00023180"/>
    </source>
</evidence>
<protein>
    <recommendedName>
        <fullName evidence="9">Glucanase</fullName>
        <ecNumber evidence="9">3.2.1.-</ecNumber>
    </recommendedName>
</protein>
<dbReference type="CDD" id="cd07999">
    <property type="entry name" value="GH7_CBH_EG"/>
    <property type="match status" value="1"/>
</dbReference>
<keyword evidence="12" id="KW-1185">Reference proteome</keyword>
<dbReference type="RefSeq" id="XP_062643010.1">
    <property type="nucleotide sequence ID" value="XM_062793916.1"/>
</dbReference>
<keyword evidence="8 9" id="KW-0624">Polysaccharide degradation</keyword>
<comment type="caution">
    <text evidence="11">The sequence shown here is derived from an EMBL/GenBank/DDBJ whole genome shotgun (WGS) entry which is preliminary data.</text>
</comment>
<feature type="signal peptide" evidence="10">
    <location>
        <begin position="1"/>
        <end position="20"/>
    </location>
</feature>
<keyword evidence="5" id="KW-0325">Glycoprotein</keyword>
<evidence type="ECO:0000313" key="11">
    <source>
        <dbReference type="EMBL" id="KAK4119237.1"/>
    </source>
</evidence>
<dbReference type="InterPro" id="IPR037019">
    <property type="entry name" value="Glyco_hydro_7_sf"/>
</dbReference>
<feature type="chain" id="PRO_5042822525" description="Glucanase" evidence="10">
    <location>
        <begin position="21"/>
        <end position="425"/>
    </location>
</feature>
<reference evidence="11" key="1">
    <citation type="journal article" date="2023" name="Mol. Phylogenet. Evol.">
        <title>Genome-scale phylogeny and comparative genomics of the fungal order Sordariales.</title>
        <authorList>
            <person name="Hensen N."/>
            <person name="Bonometti L."/>
            <person name="Westerberg I."/>
            <person name="Brannstrom I.O."/>
            <person name="Guillou S."/>
            <person name="Cros-Aarteil S."/>
            <person name="Calhoun S."/>
            <person name="Haridas S."/>
            <person name="Kuo A."/>
            <person name="Mondo S."/>
            <person name="Pangilinan J."/>
            <person name="Riley R."/>
            <person name="LaButti K."/>
            <person name="Andreopoulos B."/>
            <person name="Lipzen A."/>
            <person name="Chen C."/>
            <person name="Yan M."/>
            <person name="Daum C."/>
            <person name="Ng V."/>
            <person name="Clum A."/>
            <person name="Steindorff A."/>
            <person name="Ohm R.A."/>
            <person name="Martin F."/>
            <person name="Silar P."/>
            <person name="Natvig D.O."/>
            <person name="Lalanne C."/>
            <person name="Gautier V."/>
            <person name="Ament-Velasquez S.L."/>
            <person name="Kruys A."/>
            <person name="Hutchinson M.I."/>
            <person name="Powell A.J."/>
            <person name="Barry K."/>
            <person name="Miller A.N."/>
            <person name="Grigoriev I.V."/>
            <person name="Debuchy R."/>
            <person name="Gladieux P."/>
            <person name="Hiltunen Thoren M."/>
            <person name="Johannesson H."/>
        </authorList>
    </citation>
    <scope>NUCLEOTIDE SEQUENCE</scope>
    <source>
        <strain evidence="11">CBS 731.68</strain>
    </source>
</reference>
<dbReference type="Proteomes" id="UP001302602">
    <property type="component" value="Unassembled WGS sequence"/>
</dbReference>